<keyword evidence="1" id="KW-0732">Signal</keyword>
<dbReference type="EMBL" id="JAHHGM010000001">
    <property type="protein sequence ID" value="MBT2987366.1"/>
    <property type="molecule type" value="Genomic_DNA"/>
</dbReference>
<proteinExistence type="predicted"/>
<evidence type="ECO:0000313" key="3">
    <source>
        <dbReference type="Proteomes" id="UP000770889"/>
    </source>
</evidence>
<protein>
    <recommendedName>
        <fullName evidence="4">DUF4157 domain-containing protein</fullName>
    </recommendedName>
</protein>
<dbReference type="AlphaFoldDB" id="A0A944M4H8"/>
<sequence>MRPWQFTIICISLLSPFISQADPNPVQRSNRQLAVTVCNDYRETNRLPCFVSRNDCPRGFEVIERFADSSGPTFSACRDKRHERPRHSRPPGSLYASKNPQLLKQFDRLVREIEKRQIGRSMHLPKASQEKLAHFFSAIDLNRIKLGYSKALANGCFTDCRQIFCASGDQVNAWTDPQAPVLSIRLLHQLAHVERCEIQGGRDRFVLAWLKHLPDEVFNALDRGEAIDTEMIHFAMFMNSHANNRAESICRRLSCERE</sequence>
<feature type="signal peptide" evidence="1">
    <location>
        <begin position="1"/>
        <end position="21"/>
    </location>
</feature>
<name>A0A944M4H8_9GAMM</name>
<feature type="chain" id="PRO_5037030881" description="DUF4157 domain-containing protein" evidence="1">
    <location>
        <begin position="22"/>
        <end position="258"/>
    </location>
</feature>
<evidence type="ECO:0008006" key="4">
    <source>
        <dbReference type="Google" id="ProtNLM"/>
    </source>
</evidence>
<evidence type="ECO:0000313" key="2">
    <source>
        <dbReference type="EMBL" id="MBT2987366.1"/>
    </source>
</evidence>
<dbReference type="Proteomes" id="UP000770889">
    <property type="component" value="Unassembled WGS sequence"/>
</dbReference>
<comment type="caution">
    <text evidence="2">The sequence shown here is derived from an EMBL/GenBank/DDBJ whole genome shotgun (WGS) entry which is preliminary data.</text>
</comment>
<accession>A0A944M4H8</accession>
<organism evidence="2 3">
    <name type="scientific">Candidatus Thiodiazotropha taylori</name>
    <dbReference type="NCBI Taxonomy" id="2792791"/>
    <lineage>
        <taxon>Bacteria</taxon>
        <taxon>Pseudomonadati</taxon>
        <taxon>Pseudomonadota</taxon>
        <taxon>Gammaproteobacteria</taxon>
        <taxon>Chromatiales</taxon>
        <taxon>Sedimenticolaceae</taxon>
        <taxon>Candidatus Thiodiazotropha</taxon>
    </lineage>
</organism>
<reference evidence="2 3" key="1">
    <citation type="submission" date="2021-05" db="EMBL/GenBank/DDBJ databases">
        <title>Genetic and Functional Diversity in Clade A Lucinid endosymbionts from the Bahamas.</title>
        <authorList>
            <person name="Giani N.M."/>
            <person name="Engel A.S."/>
            <person name="Campbell B.J."/>
        </authorList>
    </citation>
    <scope>NUCLEOTIDE SEQUENCE [LARGE SCALE GENOMIC DNA]</scope>
    <source>
        <strain evidence="2">LUC16012Gg_MoonRockCtena</strain>
    </source>
</reference>
<gene>
    <name evidence="2" type="ORF">KME65_00235</name>
</gene>
<evidence type="ECO:0000256" key="1">
    <source>
        <dbReference type="SAM" id="SignalP"/>
    </source>
</evidence>